<keyword evidence="2" id="KW-1185">Reference proteome</keyword>
<gene>
    <name evidence="1" type="ORF">FA13DRAFT_1053910</name>
</gene>
<name>A0A4Y7SXB3_COPMI</name>
<dbReference type="OrthoDB" id="3205170at2759"/>
<dbReference type="EMBL" id="QPFP01000049">
    <property type="protein sequence ID" value="TEB26341.1"/>
    <property type="molecule type" value="Genomic_DNA"/>
</dbReference>
<reference evidence="1 2" key="1">
    <citation type="journal article" date="2019" name="Nat. Ecol. Evol.">
        <title>Megaphylogeny resolves global patterns of mushroom evolution.</title>
        <authorList>
            <person name="Varga T."/>
            <person name="Krizsan K."/>
            <person name="Foldi C."/>
            <person name="Dima B."/>
            <person name="Sanchez-Garcia M."/>
            <person name="Sanchez-Ramirez S."/>
            <person name="Szollosi G.J."/>
            <person name="Szarkandi J.G."/>
            <person name="Papp V."/>
            <person name="Albert L."/>
            <person name="Andreopoulos W."/>
            <person name="Angelini C."/>
            <person name="Antonin V."/>
            <person name="Barry K.W."/>
            <person name="Bougher N.L."/>
            <person name="Buchanan P."/>
            <person name="Buyck B."/>
            <person name="Bense V."/>
            <person name="Catcheside P."/>
            <person name="Chovatia M."/>
            <person name="Cooper J."/>
            <person name="Damon W."/>
            <person name="Desjardin D."/>
            <person name="Finy P."/>
            <person name="Geml J."/>
            <person name="Haridas S."/>
            <person name="Hughes K."/>
            <person name="Justo A."/>
            <person name="Karasinski D."/>
            <person name="Kautmanova I."/>
            <person name="Kiss B."/>
            <person name="Kocsube S."/>
            <person name="Kotiranta H."/>
            <person name="LaButti K.M."/>
            <person name="Lechner B.E."/>
            <person name="Liimatainen K."/>
            <person name="Lipzen A."/>
            <person name="Lukacs Z."/>
            <person name="Mihaltcheva S."/>
            <person name="Morgado L.N."/>
            <person name="Niskanen T."/>
            <person name="Noordeloos M.E."/>
            <person name="Ohm R.A."/>
            <person name="Ortiz-Santana B."/>
            <person name="Ovrebo C."/>
            <person name="Racz N."/>
            <person name="Riley R."/>
            <person name="Savchenko A."/>
            <person name="Shiryaev A."/>
            <person name="Soop K."/>
            <person name="Spirin V."/>
            <person name="Szebenyi C."/>
            <person name="Tomsovsky M."/>
            <person name="Tulloss R.E."/>
            <person name="Uehling J."/>
            <person name="Grigoriev I.V."/>
            <person name="Vagvolgyi C."/>
            <person name="Papp T."/>
            <person name="Martin F.M."/>
            <person name="Miettinen O."/>
            <person name="Hibbett D.S."/>
            <person name="Nagy L.G."/>
        </authorList>
    </citation>
    <scope>NUCLEOTIDE SEQUENCE [LARGE SCALE GENOMIC DNA]</scope>
    <source>
        <strain evidence="1 2">FP101781</strain>
    </source>
</reference>
<dbReference type="Proteomes" id="UP000298030">
    <property type="component" value="Unassembled WGS sequence"/>
</dbReference>
<accession>A0A4Y7SXB3</accession>
<protein>
    <submittedName>
        <fullName evidence="1">Uncharacterized protein</fullName>
    </submittedName>
</protein>
<evidence type="ECO:0000313" key="1">
    <source>
        <dbReference type="EMBL" id="TEB26341.1"/>
    </source>
</evidence>
<sequence>MRLRNWKETVPYTIEDTLLDVQPHSLDDPFHWCPQRGTPVWVKVPESEDEDCKHRWRKGVIEDELFERQYTHMGIFRTFVVATTIKRKPVLFTITPGIQPTLKPDSPEVRELLRRAGVHL</sequence>
<evidence type="ECO:0000313" key="2">
    <source>
        <dbReference type="Proteomes" id="UP000298030"/>
    </source>
</evidence>
<proteinExistence type="predicted"/>
<organism evidence="1 2">
    <name type="scientific">Coprinellus micaceus</name>
    <name type="common">Glistening ink-cap mushroom</name>
    <name type="synonym">Coprinus micaceus</name>
    <dbReference type="NCBI Taxonomy" id="71717"/>
    <lineage>
        <taxon>Eukaryota</taxon>
        <taxon>Fungi</taxon>
        <taxon>Dikarya</taxon>
        <taxon>Basidiomycota</taxon>
        <taxon>Agaricomycotina</taxon>
        <taxon>Agaricomycetes</taxon>
        <taxon>Agaricomycetidae</taxon>
        <taxon>Agaricales</taxon>
        <taxon>Agaricineae</taxon>
        <taxon>Psathyrellaceae</taxon>
        <taxon>Coprinellus</taxon>
    </lineage>
</organism>
<comment type="caution">
    <text evidence="1">The sequence shown here is derived from an EMBL/GenBank/DDBJ whole genome shotgun (WGS) entry which is preliminary data.</text>
</comment>
<dbReference type="AlphaFoldDB" id="A0A4Y7SXB3"/>